<dbReference type="KEGG" id="coh:EAV92_00740"/>
<dbReference type="Pfam" id="PF06866">
    <property type="entry name" value="DUF1256"/>
    <property type="match status" value="1"/>
</dbReference>
<dbReference type="GO" id="GO:0006508">
    <property type="term" value="P:proteolysis"/>
    <property type="evidence" value="ECO:0007669"/>
    <property type="project" value="UniProtKB-KW"/>
</dbReference>
<evidence type="ECO:0000313" key="1">
    <source>
        <dbReference type="EMBL" id="AYQ71260.1"/>
    </source>
</evidence>
<keyword evidence="2" id="KW-1185">Reference proteome</keyword>
<reference evidence="1 2" key="1">
    <citation type="submission" date="2018-10" db="EMBL/GenBank/DDBJ databases">
        <title>Genome Sequence of Cohnella sp.</title>
        <authorList>
            <person name="Srinivasan S."/>
            <person name="Kim M.K."/>
        </authorList>
    </citation>
    <scope>NUCLEOTIDE SEQUENCE [LARGE SCALE GENOMIC DNA]</scope>
    <source>
        <strain evidence="1 2">18JY8-7</strain>
    </source>
</reference>
<keyword evidence="1" id="KW-0378">Hydrolase</keyword>
<dbReference type="Proteomes" id="UP000269097">
    <property type="component" value="Chromosome"/>
</dbReference>
<protein>
    <submittedName>
        <fullName evidence="1">Spore protease YyaC</fullName>
    </submittedName>
</protein>
<dbReference type="EMBL" id="CP033433">
    <property type="protein sequence ID" value="AYQ71260.1"/>
    <property type="molecule type" value="Genomic_DNA"/>
</dbReference>
<dbReference type="AlphaFoldDB" id="A0A3G3JSQ7"/>
<name>A0A3G3JSQ7_9BACL</name>
<dbReference type="SUPFAM" id="SSF53163">
    <property type="entry name" value="HybD-like"/>
    <property type="match status" value="1"/>
</dbReference>
<evidence type="ECO:0000313" key="2">
    <source>
        <dbReference type="Proteomes" id="UP000269097"/>
    </source>
</evidence>
<dbReference type="GO" id="GO:0008233">
    <property type="term" value="F:peptidase activity"/>
    <property type="evidence" value="ECO:0007669"/>
    <property type="project" value="UniProtKB-KW"/>
</dbReference>
<proteinExistence type="predicted"/>
<keyword evidence="1" id="KW-0645">Protease</keyword>
<dbReference type="InterPro" id="IPR023430">
    <property type="entry name" value="Pept_HybD-like_dom_sf"/>
</dbReference>
<sequence>MREVWPDRPIRVDGPGMAAFARQIAERHPLGEMTFLCIGTDRSSGDCLGPWVGTLLEEAGFPKVIGTLANPCDADRLPEVIPALPAAGKILTVDACLGRPESAGFYLVDAGPLTPARSVGKKFPPLGTYSVAGIVGAAGPKPYRALQTASVYRVMNMAREIADALVRGWLP</sequence>
<dbReference type="NCBIfam" id="TIGR02841">
    <property type="entry name" value="spore_YyaC"/>
    <property type="match status" value="1"/>
</dbReference>
<accession>A0A3G3JSQ7</accession>
<organism evidence="1 2">
    <name type="scientific">Cohnella candidum</name>
    <dbReference type="NCBI Taxonomy" id="2674991"/>
    <lineage>
        <taxon>Bacteria</taxon>
        <taxon>Bacillati</taxon>
        <taxon>Bacillota</taxon>
        <taxon>Bacilli</taxon>
        <taxon>Bacillales</taxon>
        <taxon>Paenibacillaceae</taxon>
        <taxon>Cohnella</taxon>
    </lineage>
</organism>
<dbReference type="RefSeq" id="WP_123039324.1">
    <property type="nucleotide sequence ID" value="NZ_CP033433.1"/>
</dbReference>
<dbReference type="InterPro" id="IPR009665">
    <property type="entry name" value="YyaC"/>
</dbReference>
<gene>
    <name evidence="1" type="primary">yyaC</name>
    <name evidence="1" type="ORF">EAV92_00740</name>
</gene>